<protein>
    <recommendedName>
        <fullName evidence="5">Secreted protein</fullName>
    </recommendedName>
</protein>
<feature type="chain" id="PRO_5012382934" description="Secreted protein" evidence="2">
    <location>
        <begin position="24"/>
        <end position="118"/>
    </location>
</feature>
<sequence length="118" mass="12628">MHSPSILLFAVVVFLSSMASVTAMPIVDQHPKITKRSRALERHWLASRQVPRGHQANPKQGTSRPSDVGSTSSRFSGLTSHGGLTSTNGELMAQMSASSLSSNSRSSDNSRSKCCSLQ</sequence>
<dbReference type="Proteomes" id="UP000242287">
    <property type="component" value="Unassembled WGS sequence"/>
</dbReference>
<reference evidence="3 4" key="1">
    <citation type="submission" date="2014-02" db="EMBL/GenBank/DDBJ databases">
        <title>Transposable element dynamics among asymbiotic and ectomycorrhizal Amanita fungi.</title>
        <authorList>
            <consortium name="DOE Joint Genome Institute"/>
            <person name="Hess J."/>
            <person name="Skrede I."/>
            <person name="Wolfe B."/>
            <person name="LaButti K."/>
            <person name="Ohm R.A."/>
            <person name="Grigoriev I.V."/>
            <person name="Pringle A."/>
        </authorList>
    </citation>
    <scope>NUCLEOTIDE SEQUENCE [LARGE SCALE GENOMIC DNA]</scope>
    <source>
        <strain evidence="3 4">SKay4041</strain>
    </source>
</reference>
<keyword evidence="2" id="KW-0732">Signal</keyword>
<feature type="compositionally biased region" description="Polar residues" evidence="1">
    <location>
        <begin position="57"/>
        <end position="89"/>
    </location>
</feature>
<dbReference type="AlphaFoldDB" id="A0A2A9NCF7"/>
<feature type="signal peptide" evidence="2">
    <location>
        <begin position="1"/>
        <end position="23"/>
    </location>
</feature>
<evidence type="ECO:0000313" key="4">
    <source>
        <dbReference type="Proteomes" id="UP000242287"/>
    </source>
</evidence>
<feature type="region of interest" description="Disordered" evidence="1">
    <location>
        <begin position="39"/>
        <end position="118"/>
    </location>
</feature>
<accession>A0A2A9NCF7</accession>
<evidence type="ECO:0008006" key="5">
    <source>
        <dbReference type="Google" id="ProtNLM"/>
    </source>
</evidence>
<feature type="compositionally biased region" description="Low complexity" evidence="1">
    <location>
        <begin position="96"/>
        <end position="118"/>
    </location>
</feature>
<name>A0A2A9NCF7_9AGAR</name>
<evidence type="ECO:0000256" key="1">
    <source>
        <dbReference type="SAM" id="MobiDB-lite"/>
    </source>
</evidence>
<evidence type="ECO:0000256" key="2">
    <source>
        <dbReference type="SAM" id="SignalP"/>
    </source>
</evidence>
<keyword evidence="4" id="KW-1185">Reference proteome</keyword>
<gene>
    <name evidence="3" type="ORF">AMATHDRAFT_70878</name>
</gene>
<proteinExistence type="predicted"/>
<evidence type="ECO:0000313" key="3">
    <source>
        <dbReference type="EMBL" id="PFH45937.1"/>
    </source>
</evidence>
<organism evidence="3 4">
    <name type="scientific">Amanita thiersii Skay4041</name>
    <dbReference type="NCBI Taxonomy" id="703135"/>
    <lineage>
        <taxon>Eukaryota</taxon>
        <taxon>Fungi</taxon>
        <taxon>Dikarya</taxon>
        <taxon>Basidiomycota</taxon>
        <taxon>Agaricomycotina</taxon>
        <taxon>Agaricomycetes</taxon>
        <taxon>Agaricomycetidae</taxon>
        <taxon>Agaricales</taxon>
        <taxon>Pluteineae</taxon>
        <taxon>Amanitaceae</taxon>
        <taxon>Amanita</taxon>
    </lineage>
</organism>
<dbReference type="EMBL" id="KZ302264">
    <property type="protein sequence ID" value="PFH45937.1"/>
    <property type="molecule type" value="Genomic_DNA"/>
</dbReference>